<keyword evidence="1" id="KW-0472">Membrane</keyword>
<dbReference type="Proteomes" id="UP000298324">
    <property type="component" value="Unassembled WGS sequence"/>
</dbReference>
<evidence type="ECO:0000313" key="3">
    <source>
        <dbReference type="Proteomes" id="UP000298324"/>
    </source>
</evidence>
<dbReference type="InterPro" id="IPR010897">
    <property type="entry name" value="Spore_II_P"/>
</dbReference>
<name>A0A4Y7REK8_9FIRM</name>
<keyword evidence="1" id="KW-0812">Transmembrane</keyword>
<proteinExistence type="predicted"/>
<sequence>MYPAPAFRQRGMLLAAMRQLIAVVSGVFILFFSIKVFPHLPACPAFSHVFKIASDWTENFYQWDAMKIMKIGMPVLNRSDFEGDTGDLTAWQIILDGVGAVSRANLRNPAGVMQSEIPLLARLETPAVKVTAVPAQPPGTAAVLSDDCLVALYNTHTGETYSLTDGVERLDGRKGGVVTVAAALREELEGKYGIKTARSERINDADYNTSYLESEKTARELLAANPKTMVILDIHRDSGKTREQSIVNINGQEVATLLFIVGSDARRPFPNWRQNHAFAQELSDKINSMYPGLSLGIRVKDGIYNQNLHPHALLVEVGTTKNSTEEAARSVRLMASALAAIIRQQ</sequence>
<gene>
    <name evidence="2" type="ORF">Psch_00783</name>
</gene>
<keyword evidence="3" id="KW-1185">Reference proteome</keyword>
<organism evidence="2 3">
    <name type="scientific">Pelotomaculum schinkii</name>
    <dbReference type="NCBI Taxonomy" id="78350"/>
    <lineage>
        <taxon>Bacteria</taxon>
        <taxon>Bacillati</taxon>
        <taxon>Bacillota</taxon>
        <taxon>Clostridia</taxon>
        <taxon>Eubacteriales</taxon>
        <taxon>Desulfotomaculaceae</taxon>
        <taxon>Pelotomaculum</taxon>
    </lineage>
</organism>
<keyword evidence="1" id="KW-1133">Transmembrane helix</keyword>
<dbReference type="AlphaFoldDB" id="A0A4Y7REK8"/>
<accession>A0A4Y7REK8</accession>
<evidence type="ECO:0000256" key="1">
    <source>
        <dbReference type="SAM" id="Phobius"/>
    </source>
</evidence>
<dbReference type="RefSeq" id="WP_190239188.1">
    <property type="nucleotide sequence ID" value="NZ_QFGA01000001.1"/>
</dbReference>
<reference evidence="2 3" key="1">
    <citation type="journal article" date="2018" name="Environ. Microbiol.">
        <title>Novel energy conservation strategies and behaviour of Pelotomaculum schinkii driving syntrophic propionate catabolism.</title>
        <authorList>
            <person name="Hidalgo-Ahumada C.A.P."/>
            <person name="Nobu M.K."/>
            <person name="Narihiro T."/>
            <person name="Tamaki H."/>
            <person name="Liu W.T."/>
            <person name="Kamagata Y."/>
            <person name="Stams A.J.M."/>
            <person name="Imachi H."/>
            <person name="Sousa D.Z."/>
        </authorList>
    </citation>
    <scope>NUCLEOTIDE SEQUENCE [LARGE SCALE GENOMIC DNA]</scope>
    <source>
        <strain evidence="2 3">HH</strain>
    </source>
</reference>
<dbReference type="EMBL" id="QFGA01000001">
    <property type="protein sequence ID" value="TEB07236.1"/>
    <property type="molecule type" value="Genomic_DNA"/>
</dbReference>
<dbReference type="Pfam" id="PF07454">
    <property type="entry name" value="SpoIIP"/>
    <property type="match status" value="1"/>
</dbReference>
<dbReference type="SUPFAM" id="SSF53187">
    <property type="entry name" value="Zn-dependent exopeptidases"/>
    <property type="match status" value="1"/>
</dbReference>
<feature type="transmembrane region" description="Helical" evidence="1">
    <location>
        <begin position="12"/>
        <end position="34"/>
    </location>
</feature>
<dbReference type="NCBIfam" id="TIGR02867">
    <property type="entry name" value="spore_II_P"/>
    <property type="match status" value="1"/>
</dbReference>
<comment type="caution">
    <text evidence="2">The sequence shown here is derived from an EMBL/GenBank/DDBJ whole genome shotgun (WGS) entry which is preliminary data.</text>
</comment>
<protein>
    <submittedName>
        <fullName evidence="2">Stage II sporulation protein P (SpoIIP)</fullName>
    </submittedName>
</protein>
<evidence type="ECO:0000313" key="2">
    <source>
        <dbReference type="EMBL" id="TEB07236.1"/>
    </source>
</evidence>